<keyword evidence="1" id="KW-0732">Signal</keyword>
<name>A0A1X7S6D4_ZYMT9</name>
<feature type="chain" id="PRO_5013208396" description="Granulins domain-containing protein" evidence="1">
    <location>
        <begin position="18"/>
        <end position="70"/>
    </location>
</feature>
<dbReference type="AlphaFoldDB" id="A0A1X7S6D4"/>
<keyword evidence="3" id="KW-1185">Reference proteome</keyword>
<dbReference type="EMBL" id="LT853702">
    <property type="protein sequence ID" value="SMQ55242.1"/>
    <property type="molecule type" value="Genomic_DNA"/>
</dbReference>
<evidence type="ECO:0000256" key="1">
    <source>
        <dbReference type="SAM" id="SignalP"/>
    </source>
</evidence>
<evidence type="ECO:0000313" key="3">
    <source>
        <dbReference type="Proteomes" id="UP000215127"/>
    </source>
</evidence>
<reference evidence="2 3" key="1">
    <citation type="submission" date="2016-06" db="EMBL/GenBank/DDBJ databases">
        <authorList>
            <person name="Kjaerup R.B."/>
            <person name="Dalgaard T.S."/>
            <person name="Juul-Madsen H.R."/>
        </authorList>
    </citation>
    <scope>NUCLEOTIDE SEQUENCE [LARGE SCALE GENOMIC DNA]</scope>
</reference>
<evidence type="ECO:0000313" key="2">
    <source>
        <dbReference type="EMBL" id="SMQ55242.1"/>
    </source>
</evidence>
<protein>
    <recommendedName>
        <fullName evidence="4">Granulins domain-containing protein</fullName>
    </recommendedName>
</protein>
<accession>A0A1X7S6D4</accession>
<organism evidence="2 3">
    <name type="scientific">Zymoseptoria tritici (strain ST99CH_3D7)</name>
    <dbReference type="NCBI Taxonomy" id="1276538"/>
    <lineage>
        <taxon>Eukaryota</taxon>
        <taxon>Fungi</taxon>
        <taxon>Dikarya</taxon>
        <taxon>Ascomycota</taxon>
        <taxon>Pezizomycotina</taxon>
        <taxon>Dothideomycetes</taxon>
        <taxon>Dothideomycetidae</taxon>
        <taxon>Mycosphaerellales</taxon>
        <taxon>Mycosphaerellaceae</taxon>
        <taxon>Zymoseptoria</taxon>
    </lineage>
</organism>
<gene>
    <name evidence="2" type="ORF">ZT3D7_G10397</name>
</gene>
<sequence>MHAFKVFAMLFFSSALAAPAPAPAPWFPGCTPTGASCTADNQCCGGPGVCYNDYDMELQTNFKCHDDAPA</sequence>
<dbReference type="Proteomes" id="UP000215127">
    <property type="component" value="Chromosome 11"/>
</dbReference>
<feature type="signal peptide" evidence="1">
    <location>
        <begin position="1"/>
        <end position="17"/>
    </location>
</feature>
<proteinExistence type="predicted"/>
<evidence type="ECO:0008006" key="4">
    <source>
        <dbReference type="Google" id="ProtNLM"/>
    </source>
</evidence>